<dbReference type="Pfam" id="PF13432">
    <property type="entry name" value="TPR_16"/>
    <property type="match status" value="1"/>
</dbReference>
<evidence type="ECO:0000256" key="4">
    <source>
        <dbReference type="PROSITE-ProRule" id="PRU00339"/>
    </source>
</evidence>
<name>A0A068FNU8_DANRE</name>
<evidence type="ECO:0000256" key="5">
    <source>
        <dbReference type="SAM" id="MobiDB-lite"/>
    </source>
</evidence>
<evidence type="ECO:0000256" key="1">
    <source>
        <dbReference type="ARBA" id="ARBA00022737"/>
    </source>
</evidence>
<comment type="similarity">
    <text evidence="3">Belongs to the IFIT family.</text>
</comment>
<dbReference type="CTD" id="567384"/>
<dbReference type="SUPFAM" id="SSF48452">
    <property type="entry name" value="TPR-like"/>
    <property type="match status" value="1"/>
</dbReference>
<dbReference type="InterPro" id="IPR011990">
    <property type="entry name" value="TPR-like_helical_dom_sf"/>
</dbReference>
<dbReference type="SMART" id="SM00028">
    <property type="entry name" value="TPR"/>
    <property type="match status" value="5"/>
</dbReference>
<dbReference type="Gene3D" id="1.25.40.10">
    <property type="entry name" value="Tetratricopeptide repeat domain"/>
    <property type="match status" value="3"/>
</dbReference>
<evidence type="ECO:0000313" key="8">
    <source>
        <dbReference type="RefSeq" id="NP_001315640.1"/>
    </source>
</evidence>
<dbReference type="OrthoDB" id="10043504at2759"/>
<dbReference type="PANTHER" id="PTHR10271:SF29">
    <property type="entry name" value="INTERFERON-INDUCED PROTEIN WITH TETRATRICOPEPTIDE REPEATS-RELATED"/>
    <property type="match status" value="1"/>
</dbReference>
<keyword evidence="1" id="KW-0677">Repeat</keyword>
<dbReference type="KEGG" id="dre:567384"/>
<dbReference type="GeneID" id="567384"/>
<evidence type="ECO:0000313" key="9">
    <source>
        <dbReference type="ZFIN" id="ZDB-GENE-121214-233"/>
    </source>
</evidence>
<evidence type="ECO:0000313" key="6">
    <source>
        <dbReference type="EMBL" id="AID69088.1"/>
    </source>
</evidence>
<feature type="region of interest" description="Disordered" evidence="5">
    <location>
        <begin position="441"/>
        <end position="466"/>
    </location>
</feature>
<sequence length="474" mass="54342">MGSTDMEDKLRQLECLFTWGVKQSDIADLNSILQKLHDRIRFCPLKYHATYYNLLAFISHLEGKTDTALDYLQKAESALKEDQRKETEYLVTFSSFAWIHYYLQRINDAEEYLNKVNGICKDIPGSSVYSCSLPIIHGEKAWSFLRLGRTFYEQAKESFSKALKEEPDNELFNVGYAIVLYRLHGMTQAEDPGKVIAQLRKALSLEPANSEIMVLLALKLQGSKRQEAQNLIKEALRLSPDVPQVTSYVAKYFRTEGNIEESLSVLKRAVELAPNSSFLHHQIGLCHKQQLIQMFEEKKHGSRISAAQKAAKVSECIQYFSKAVELKPNNIYAKVNLADAFGESRQLGEAEIIFCELIDDNTLSESEKQHCHTSYGLFLLYKKKDEDKAVSQFKLAFRIPVDTYERKQAGKKLKMIAERNLNNKKKVKEALEILALISSEKGQETQAKKYQQRAQQHSSHTDELTQDFAKRLEF</sequence>
<reference evidence="7" key="1">
    <citation type="journal article" date="2013" name="Nature">
        <title>The zebrafish reference genome sequence and its relationship to the human genome.</title>
        <authorList>
            <consortium name="Genome Reference Consortium Zebrafish"/>
            <person name="Howe K."/>
            <person name="Clark M.D."/>
            <person name="Torroja C.F."/>
            <person name="Torrance J."/>
            <person name="Berthelot C."/>
            <person name="Muffato M."/>
            <person name="Collins J.E."/>
            <person name="Humphray S."/>
            <person name="McLaren K."/>
            <person name="Matthews L."/>
            <person name="McLaren S."/>
            <person name="Sealy I."/>
            <person name="Caccamo M."/>
            <person name="Churcher C."/>
            <person name="Scott C."/>
            <person name="Barrett J.C."/>
            <person name="Koch R."/>
            <person name="Rauch G.J."/>
            <person name="White S."/>
            <person name="Chow W."/>
            <person name="Kilian B."/>
            <person name="Quintais L.T."/>
            <person name="Guerra-Assuncao J.A."/>
            <person name="Zhou Y."/>
            <person name="Gu Y."/>
            <person name="Yen J."/>
            <person name="Vogel J.H."/>
            <person name="Eyre T."/>
            <person name="Redmond S."/>
            <person name="Banerjee R."/>
            <person name="Chi J."/>
            <person name="Fu B."/>
            <person name="Langley E."/>
            <person name="Maguire S.F."/>
            <person name="Laird G.K."/>
            <person name="Lloyd D."/>
            <person name="Kenyon E."/>
            <person name="Donaldson S."/>
            <person name="Sehra H."/>
            <person name="Almeida-King J."/>
            <person name="Loveland J."/>
            <person name="Trevanion S."/>
            <person name="Jones M."/>
            <person name="Quail M."/>
            <person name="Willey D."/>
            <person name="Hunt A."/>
            <person name="Burton J."/>
            <person name="Sims S."/>
            <person name="McLay K."/>
            <person name="Plumb B."/>
            <person name="Davis J."/>
            <person name="Clee C."/>
            <person name="Oliver K."/>
            <person name="Clark R."/>
            <person name="Riddle C."/>
            <person name="Elliot D."/>
            <person name="Eliott D."/>
            <person name="Threadgold G."/>
            <person name="Harden G."/>
            <person name="Ware D."/>
            <person name="Begum S."/>
            <person name="Mortimore B."/>
            <person name="Mortimer B."/>
            <person name="Kerry G."/>
            <person name="Heath P."/>
            <person name="Phillimore B."/>
            <person name="Tracey A."/>
            <person name="Corby N."/>
            <person name="Dunn M."/>
            <person name="Johnson C."/>
            <person name="Wood J."/>
            <person name="Clark S."/>
            <person name="Pelan S."/>
            <person name="Griffiths G."/>
            <person name="Smith M."/>
            <person name="Glithero R."/>
            <person name="Howden P."/>
            <person name="Barker N."/>
            <person name="Lloyd C."/>
            <person name="Stevens C."/>
            <person name="Harley J."/>
            <person name="Holt K."/>
            <person name="Panagiotidis G."/>
            <person name="Lovell J."/>
            <person name="Beasley H."/>
            <person name="Henderson C."/>
            <person name="Gordon D."/>
            <person name="Auger K."/>
            <person name="Wright D."/>
            <person name="Collins J."/>
            <person name="Raisen C."/>
            <person name="Dyer L."/>
            <person name="Leung K."/>
            <person name="Robertson L."/>
            <person name="Ambridge K."/>
            <person name="Leongamornlert D."/>
            <person name="McGuire S."/>
            <person name="Gilderthorp R."/>
            <person name="Griffiths C."/>
            <person name="Manthravadi D."/>
            <person name="Nichol S."/>
            <person name="Barker G."/>
            <person name="Whitehead S."/>
            <person name="Kay M."/>
            <person name="Brown J."/>
            <person name="Murnane C."/>
            <person name="Gray E."/>
            <person name="Humphries M."/>
            <person name="Sycamore N."/>
            <person name="Barker D."/>
            <person name="Saunders D."/>
            <person name="Wallis J."/>
            <person name="Babbage A."/>
            <person name="Hammond S."/>
            <person name="Mashreghi-Mohammadi M."/>
            <person name="Barr L."/>
            <person name="Martin S."/>
            <person name="Wray P."/>
            <person name="Ellington A."/>
            <person name="Matthews N."/>
            <person name="Ellwood M."/>
            <person name="Woodmansey R."/>
            <person name="Clark G."/>
            <person name="Cooper J."/>
            <person name="Cooper J."/>
            <person name="Tromans A."/>
            <person name="Grafham D."/>
            <person name="Skuce C."/>
            <person name="Pandian R."/>
            <person name="Andrews R."/>
            <person name="Harrison E."/>
            <person name="Kimberley A."/>
            <person name="Garnett J."/>
            <person name="Fosker N."/>
            <person name="Hall R."/>
            <person name="Garner P."/>
            <person name="Kelly D."/>
            <person name="Bird C."/>
            <person name="Palmer S."/>
            <person name="Gehring I."/>
            <person name="Berger A."/>
            <person name="Dooley C.M."/>
            <person name="Ersan-Urun Z."/>
            <person name="Eser C."/>
            <person name="Geiger H."/>
            <person name="Geisler M."/>
            <person name="Karotki L."/>
            <person name="Kirn A."/>
            <person name="Konantz J."/>
            <person name="Konantz M."/>
            <person name="Oberlander M."/>
            <person name="Rudolph-Geiger S."/>
            <person name="Teucke M."/>
            <person name="Lanz C."/>
            <person name="Raddatz G."/>
            <person name="Osoegawa K."/>
            <person name="Zhu B."/>
            <person name="Rapp A."/>
            <person name="Widaa S."/>
            <person name="Langford C."/>
            <person name="Yang F."/>
            <person name="Schuster S.C."/>
            <person name="Carter N.P."/>
            <person name="Harrow J."/>
            <person name="Ning Z."/>
            <person name="Herrero J."/>
            <person name="Searle S.M."/>
            <person name="Enright A."/>
            <person name="Geisler R."/>
            <person name="Plasterk R.H."/>
            <person name="Lee C."/>
            <person name="Westerfield M."/>
            <person name="de Jong P.J."/>
            <person name="Zon L.I."/>
            <person name="Postlethwait J.H."/>
            <person name="Nusslein-Volhard C."/>
            <person name="Hubbard T.J."/>
            <person name="Roest Crollius H."/>
            <person name="Rogers J."/>
            <person name="Stemple D.L."/>
        </authorList>
    </citation>
    <scope>NUCLEOTIDE SEQUENCE [LARGE SCALE GENOMIC DNA]</scope>
</reference>
<dbReference type="ZFIN" id="ZDB-GENE-121214-233">
    <property type="gene designation" value="ifit9"/>
</dbReference>
<keyword evidence="2 4" id="KW-0802">TPR repeat</keyword>
<dbReference type="AlphaFoldDB" id="A0A068FNU8"/>
<organism evidence="6">
    <name type="scientific">Danio rerio</name>
    <name type="common">Zebrafish</name>
    <name type="synonym">Brachydanio rerio</name>
    <dbReference type="NCBI Taxonomy" id="7955"/>
    <lineage>
        <taxon>Eukaryota</taxon>
        <taxon>Metazoa</taxon>
        <taxon>Chordata</taxon>
        <taxon>Craniata</taxon>
        <taxon>Vertebrata</taxon>
        <taxon>Euteleostomi</taxon>
        <taxon>Actinopterygii</taxon>
        <taxon>Neopterygii</taxon>
        <taxon>Teleostei</taxon>
        <taxon>Ostariophysi</taxon>
        <taxon>Cypriniformes</taxon>
        <taxon>Danionidae</taxon>
        <taxon>Danioninae</taxon>
        <taxon>Danio</taxon>
    </lineage>
</organism>
<reference evidence="8" key="6">
    <citation type="submission" date="2025-04" db="UniProtKB">
        <authorList>
            <consortium name="RefSeq"/>
        </authorList>
    </citation>
    <scope>IDENTIFICATION</scope>
</reference>
<reference evidence="6 8" key="4">
    <citation type="journal article" date="2014" name="PLoS ONE">
        <title>Interferon-induced genes of the expanded IFIT family show conserved antiviral activities in non-mammalian species.</title>
        <authorList>
            <person name="Varela M."/>
            <person name="Diaz-Rosales P."/>
            <person name="Pereiro P."/>
            <person name="Forn-Cuni G."/>
            <person name="Costa M.M."/>
            <person name="Dios S."/>
            <person name="Romero A."/>
            <person name="Figueras A."/>
            <person name="Novoa B."/>
        </authorList>
    </citation>
    <scope>NUCLEOTIDE SEQUENCE</scope>
</reference>
<evidence type="ECO:0000256" key="3">
    <source>
        <dbReference type="ARBA" id="ARBA00038336"/>
    </source>
</evidence>
<dbReference type="RefSeq" id="NP_001315640.1">
    <property type="nucleotide sequence ID" value="NM_001328711.1"/>
</dbReference>
<dbReference type="Proteomes" id="UP000000437">
    <property type="component" value="Chromosome 12"/>
</dbReference>
<dbReference type="EMBL" id="KF418361">
    <property type="protein sequence ID" value="AID69088.1"/>
    <property type="molecule type" value="mRNA"/>
</dbReference>
<dbReference type="InterPro" id="IPR019734">
    <property type="entry name" value="TPR_rpt"/>
</dbReference>
<dbReference type="FunFam" id="1.25.40.10:FF:000032">
    <property type="entry name" value="Interferon-induced protein with tetratricopeptide repeats 5"/>
    <property type="match status" value="1"/>
</dbReference>
<dbReference type="GO" id="GO:0051607">
    <property type="term" value="P:defense response to virus"/>
    <property type="evidence" value="ECO:0000318"/>
    <property type="project" value="GO_Central"/>
</dbReference>
<proteinExistence type="evidence at transcript level"/>
<dbReference type="PANTHER" id="PTHR10271">
    <property type="entry name" value="INTERFERON-INDUCED PROTEIN WITH TETRATRICOPEPTIDE REPEATS"/>
    <property type="match status" value="1"/>
</dbReference>
<keyword evidence="7" id="KW-1185">Reference proteome</keyword>
<accession>A0A068FNU8</accession>
<dbReference type="GO" id="GO:0005829">
    <property type="term" value="C:cytosol"/>
    <property type="evidence" value="ECO:0000318"/>
    <property type="project" value="GO_Central"/>
</dbReference>
<reference evidence="8" key="3">
    <citation type="journal article" date="2014" name="J. Immunol.">
        <title>Contrasted innate responses to two viruses in zebrafish: insights into the ancestral repertoire of vertebrate IFN-stimulated genes.</title>
        <authorList>
            <person name="Briolat V."/>
            <person name="Jouneau L."/>
            <person name="Carvalho R."/>
            <person name="Palha N."/>
            <person name="Langevin C."/>
            <person name="Herbomel P."/>
            <person name="Schwartz O."/>
            <person name="Spaink H.P."/>
            <person name="Levraud J.P."/>
            <person name="Boudinot P."/>
        </authorList>
    </citation>
    <scope>NUCLEOTIDE SEQUENCE</scope>
</reference>
<protein>
    <submittedName>
        <fullName evidence="6 8">Interferon-induced protein with tetratricopeptide repeats</fullName>
    </submittedName>
</protein>
<feature type="repeat" description="TPR" evidence="4">
    <location>
        <begin position="243"/>
        <end position="276"/>
    </location>
</feature>
<gene>
    <name evidence="8 9" type="primary">ifit9</name>
    <name evidence="6" type="synonym">IFIT12A</name>
    <name evidence="8" type="synonym">si:dkey-26g8.12</name>
</gene>
<evidence type="ECO:0000256" key="2">
    <source>
        <dbReference type="ARBA" id="ARBA00022803"/>
    </source>
</evidence>
<dbReference type="AGR" id="ZFIN:ZDB-GENE-121214-233"/>
<feature type="compositionally biased region" description="Polar residues" evidence="5">
    <location>
        <begin position="448"/>
        <end position="458"/>
    </location>
</feature>
<reference evidence="8" key="5">
    <citation type="journal article" date="2017" name="Antiviral Res.">
        <title>Interferon-independent antiviral activity of 25-hydroxycholesterol in a teleost fish.</title>
        <authorList>
            <person name="Pereiro P."/>
            <person name="Forn-Cuni G."/>
            <person name="Dios S."/>
            <person name="Coll J."/>
            <person name="Figueras A."/>
            <person name="Novoa B."/>
        </authorList>
    </citation>
    <scope>NUCLEOTIDE SEQUENCE</scope>
</reference>
<evidence type="ECO:0000313" key="7">
    <source>
        <dbReference type="Proteomes" id="UP000000437"/>
    </source>
</evidence>
<dbReference type="PROSITE" id="PS50005">
    <property type="entry name" value="TPR"/>
    <property type="match status" value="1"/>
</dbReference>
<reference evidence="8" key="2">
    <citation type="journal article" date="2013" name="PLoS ONE">
        <title>Lineage-specific expansion of IFIT gene family: an insight into coevolution with IFN gene family.</title>
        <authorList>
            <person name="Liu Y."/>
            <person name="Zhang Y.B."/>
            <person name="Liu T.K."/>
            <person name="Gui J.F."/>
        </authorList>
    </citation>
    <scope>NUCLEOTIDE SEQUENCE</scope>
</reference>